<evidence type="ECO:0000256" key="2">
    <source>
        <dbReference type="PROSITE-ProRule" id="PRU00176"/>
    </source>
</evidence>
<dbReference type="GO" id="GO:0006406">
    <property type="term" value="P:mRNA export from nucleus"/>
    <property type="evidence" value="ECO:0007669"/>
    <property type="project" value="TreeGrafter"/>
</dbReference>
<sequence length="277" mass="29189">MAAEAALNKSLDDLIAEQRTKKDTRTQKKDTRRGQKPGGEPRRASGGAPRREPTRNLSITVKNQGGIAKARGPRAAPLIVREEDPERRERALEGDGKWGHDLYTGPPRGAGGAGGRGRAPRGPKDPSALGTKLFISNLHYNVTEADIKELFETVGTVVSHAIHYDNSGRSEETAEVIFRDAGDAERALRRYNGVQLDGNSMQIELIPQAAGGGGAGGGPGGARTLSSGVRISGERGGPRVVQVTRHFQLAAGGGSRNVRGRGSVRGGPRGGPSAMQE</sequence>
<dbReference type="Gene3D" id="3.30.70.330">
    <property type="match status" value="1"/>
</dbReference>
<dbReference type="Pfam" id="PF00076">
    <property type="entry name" value="RRM_1"/>
    <property type="match status" value="1"/>
</dbReference>
<keyword evidence="6" id="KW-1185">Reference proteome</keyword>
<feature type="region of interest" description="Disordered" evidence="3">
    <location>
        <begin position="210"/>
        <end position="277"/>
    </location>
</feature>
<organism evidence="5 6">
    <name type="scientific">Micractinium conductrix</name>
    <dbReference type="NCBI Taxonomy" id="554055"/>
    <lineage>
        <taxon>Eukaryota</taxon>
        <taxon>Viridiplantae</taxon>
        <taxon>Chlorophyta</taxon>
        <taxon>core chlorophytes</taxon>
        <taxon>Trebouxiophyceae</taxon>
        <taxon>Chlorellales</taxon>
        <taxon>Chlorellaceae</taxon>
        <taxon>Chlorella clade</taxon>
        <taxon>Micractinium</taxon>
    </lineage>
</organism>
<reference evidence="5 6" key="1">
    <citation type="journal article" date="2018" name="Plant J.">
        <title>Genome sequences of Chlorella sorokiniana UTEX 1602 and Micractinium conductrix SAG 241.80: implications to maltose excretion by a green alga.</title>
        <authorList>
            <person name="Arriola M.B."/>
            <person name="Velmurugan N."/>
            <person name="Zhang Y."/>
            <person name="Plunkett M.H."/>
            <person name="Hondzo H."/>
            <person name="Barney B.M."/>
        </authorList>
    </citation>
    <scope>NUCLEOTIDE SEQUENCE [LARGE SCALE GENOMIC DNA]</scope>
    <source>
        <strain evidence="5 6">SAG 241.80</strain>
    </source>
</reference>
<dbReference type="InterPro" id="IPR012677">
    <property type="entry name" value="Nucleotide-bd_a/b_plait_sf"/>
</dbReference>
<dbReference type="SUPFAM" id="SSF54928">
    <property type="entry name" value="RNA-binding domain, RBD"/>
    <property type="match status" value="1"/>
</dbReference>
<feature type="region of interest" description="Disordered" evidence="3">
    <location>
        <begin position="1"/>
        <end position="126"/>
    </location>
</feature>
<dbReference type="GO" id="GO:0005634">
    <property type="term" value="C:nucleus"/>
    <property type="evidence" value="ECO:0007669"/>
    <property type="project" value="TreeGrafter"/>
</dbReference>
<name>A0A2P6VN37_9CHLO</name>
<comment type="caution">
    <text evidence="5">The sequence shown here is derived from an EMBL/GenBank/DDBJ whole genome shotgun (WGS) entry which is preliminary data.</text>
</comment>
<feature type="compositionally biased region" description="Basic and acidic residues" evidence="3">
    <location>
        <begin position="10"/>
        <end position="54"/>
    </location>
</feature>
<dbReference type="OrthoDB" id="515351at2759"/>
<feature type="compositionally biased region" description="Gly residues" evidence="3">
    <location>
        <begin position="108"/>
        <end position="117"/>
    </location>
</feature>
<keyword evidence="1 2" id="KW-0694">RNA-binding</keyword>
<feature type="compositionally biased region" description="Gly residues" evidence="3">
    <location>
        <begin position="210"/>
        <end position="221"/>
    </location>
</feature>
<dbReference type="AlphaFoldDB" id="A0A2P6VN37"/>
<dbReference type="GO" id="GO:0003729">
    <property type="term" value="F:mRNA binding"/>
    <property type="evidence" value="ECO:0007669"/>
    <property type="project" value="TreeGrafter"/>
</dbReference>
<protein>
    <submittedName>
        <fullName evidence="5">THO complex subunit 4A-like isoform X1</fullName>
    </submittedName>
</protein>
<feature type="domain" description="RRM" evidence="4">
    <location>
        <begin position="131"/>
        <end position="208"/>
    </location>
</feature>
<accession>A0A2P6VN37</accession>
<evidence type="ECO:0000313" key="5">
    <source>
        <dbReference type="EMBL" id="PSC75467.1"/>
    </source>
</evidence>
<evidence type="ECO:0000313" key="6">
    <source>
        <dbReference type="Proteomes" id="UP000239649"/>
    </source>
</evidence>
<feature type="compositionally biased region" description="Basic and acidic residues" evidence="3">
    <location>
        <begin position="80"/>
        <end position="100"/>
    </location>
</feature>
<evidence type="ECO:0000256" key="3">
    <source>
        <dbReference type="SAM" id="MobiDB-lite"/>
    </source>
</evidence>
<dbReference type="InterPro" id="IPR035979">
    <property type="entry name" value="RBD_domain_sf"/>
</dbReference>
<dbReference type="PROSITE" id="PS50102">
    <property type="entry name" value="RRM"/>
    <property type="match status" value="1"/>
</dbReference>
<dbReference type="SMART" id="SM00360">
    <property type="entry name" value="RRM"/>
    <property type="match status" value="1"/>
</dbReference>
<dbReference type="PANTHER" id="PTHR19965:SF35">
    <property type="entry name" value="RNA ANNEALING PROTEIN YRA1"/>
    <property type="match status" value="1"/>
</dbReference>
<dbReference type="Proteomes" id="UP000239649">
    <property type="component" value="Unassembled WGS sequence"/>
</dbReference>
<dbReference type="STRING" id="554055.A0A2P6VN37"/>
<dbReference type="PANTHER" id="PTHR19965">
    <property type="entry name" value="RNA AND EXPORT FACTOR BINDING PROTEIN"/>
    <property type="match status" value="1"/>
</dbReference>
<dbReference type="EMBL" id="LHPF02000002">
    <property type="protein sequence ID" value="PSC75467.1"/>
    <property type="molecule type" value="Genomic_DNA"/>
</dbReference>
<proteinExistence type="predicted"/>
<dbReference type="InterPro" id="IPR000504">
    <property type="entry name" value="RRM_dom"/>
</dbReference>
<dbReference type="InterPro" id="IPR051229">
    <property type="entry name" value="ALYREF_mRNA_export"/>
</dbReference>
<evidence type="ECO:0000256" key="1">
    <source>
        <dbReference type="ARBA" id="ARBA00022884"/>
    </source>
</evidence>
<evidence type="ECO:0000259" key="4">
    <source>
        <dbReference type="PROSITE" id="PS50102"/>
    </source>
</evidence>
<gene>
    <name evidence="5" type="ORF">C2E20_1130</name>
</gene>